<proteinExistence type="predicted"/>
<comment type="caution">
    <text evidence="2">The sequence shown here is derived from an EMBL/GenBank/DDBJ whole genome shotgun (WGS) entry which is preliminary data.</text>
</comment>
<dbReference type="RefSeq" id="WP_251833142.1">
    <property type="nucleotide sequence ID" value="NZ_JACSPS010000002.1"/>
</dbReference>
<keyword evidence="3" id="KW-1185">Reference proteome</keyword>
<dbReference type="Gene3D" id="3.60.15.10">
    <property type="entry name" value="Ribonuclease Z/Hydroxyacylglutathione hydrolase-like"/>
    <property type="match status" value="1"/>
</dbReference>
<accession>A0ABR8WLY8</accession>
<gene>
    <name evidence="2" type="ORF">H9628_05590</name>
</gene>
<dbReference type="PANTHER" id="PTHR30619">
    <property type="entry name" value="DNA INTERNALIZATION/COMPETENCE PROTEIN COMEC/REC2"/>
    <property type="match status" value="1"/>
</dbReference>
<evidence type="ECO:0000259" key="1">
    <source>
        <dbReference type="Pfam" id="PF00753"/>
    </source>
</evidence>
<feature type="domain" description="Metallo-beta-lactamase" evidence="1">
    <location>
        <begin position="22"/>
        <end position="294"/>
    </location>
</feature>
<dbReference type="SUPFAM" id="SSF56281">
    <property type="entry name" value="Metallo-hydrolase/oxidoreductase"/>
    <property type="match status" value="1"/>
</dbReference>
<dbReference type="EMBL" id="JACSPS010000002">
    <property type="protein sequence ID" value="MBD8017937.1"/>
    <property type="molecule type" value="Genomic_DNA"/>
</dbReference>
<organism evidence="2 3">
    <name type="scientific">Kaistella pullorum</name>
    <dbReference type="NCBI Taxonomy" id="2763074"/>
    <lineage>
        <taxon>Bacteria</taxon>
        <taxon>Pseudomonadati</taxon>
        <taxon>Bacteroidota</taxon>
        <taxon>Flavobacteriia</taxon>
        <taxon>Flavobacteriales</taxon>
        <taxon>Weeksellaceae</taxon>
        <taxon>Chryseobacterium group</taxon>
        <taxon>Kaistella</taxon>
    </lineage>
</organism>
<dbReference type="Proteomes" id="UP000626242">
    <property type="component" value="Unassembled WGS sequence"/>
</dbReference>
<protein>
    <submittedName>
        <fullName evidence="2">MBL fold metallo-hydrolase</fullName>
    </submittedName>
</protein>
<name>A0ABR8WLY8_9FLAO</name>
<dbReference type="InterPro" id="IPR052159">
    <property type="entry name" value="Competence_DNA_uptake"/>
</dbReference>
<evidence type="ECO:0000313" key="2">
    <source>
        <dbReference type="EMBL" id="MBD8017937.1"/>
    </source>
</evidence>
<dbReference type="PANTHER" id="PTHR30619:SF1">
    <property type="entry name" value="RECOMBINATION PROTEIN 2"/>
    <property type="match status" value="1"/>
</dbReference>
<sequence>MKIKFLQAGNGDSLLLSFNDGKQDRNILIDGGVADTYYSQSSNIEGDLKTELDFIKKKSECIDLLILTHIDNDHICGLLKWFELDDKAHELVKNIWFNSGKSIARHLNEPENEYLKVGLNIFSDSQTGVHEAIQFEDYLLEKKIWNQKIIIQGEDIEEFGIKIQILSPNDDHLKKLLTEYKEKSSDPAYTAAKEKDWDKNLKDLIEEENGSDFRFYQDTSIKNGSSISFILTSGNKRFLFLADSHPQGIVKQLKTRGFSKNNPLEVEVLKVSHHGSKANTNKELLEIVKTENYIISTDSSSYNHPSKRTLARIVNVKPDAIFHFNYEHVRNAIFTDMDRNDYPFKAKVTKELEY</sequence>
<dbReference type="InterPro" id="IPR036866">
    <property type="entry name" value="RibonucZ/Hydroxyglut_hydro"/>
</dbReference>
<dbReference type="InterPro" id="IPR001279">
    <property type="entry name" value="Metallo-B-lactamas"/>
</dbReference>
<dbReference type="Pfam" id="PF00753">
    <property type="entry name" value="Lactamase_B"/>
    <property type="match status" value="1"/>
</dbReference>
<evidence type="ECO:0000313" key="3">
    <source>
        <dbReference type="Proteomes" id="UP000626242"/>
    </source>
</evidence>
<reference evidence="2 3" key="1">
    <citation type="submission" date="2020-08" db="EMBL/GenBank/DDBJ databases">
        <title>A Genomic Blueprint of the Chicken Gut Microbiome.</title>
        <authorList>
            <person name="Gilroy R."/>
            <person name="Ravi A."/>
            <person name="Getino M."/>
            <person name="Pursley I."/>
            <person name="Horton D.L."/>
            <person name="Alikhan N.-F."/>
            <person name="Baker D."/>
            <person name="Gharbi K."/>
            <person name="Hall N."/>
            <person name="Watson M."/>
            <person name="Adriaenssens E.M."/>
            <person name="Foster-Nyarko E."/>
            <person name="Jarju S."/>
            <person name="Secka A."/>
            <person name="Antonio M."/>
            <person name="Oren A."/>
            <person name="Chaudhuri R."/>
            <person name="La Ragione R.M."/>
            <person name="Hildebrand F."/>
            <person name="Pallen M.J."/>
        </authorList>
    </citation>
    <scope>NUCLEOTIDE SEQUENCE [LARGE SCALE GENOMIC DNA]</scope>
    <source>
        <strain evidence="2 3">Sa1CVA4</strain>
    </source>
</reference>